<reference evidence="2" key="1">
    <citation type="journal article" date="2019" name="Int. J. Syst. Evol. Microbiol.">
        <title>The Global Catalogue of Microorganisms (GCM) 10K type strain sequencing project: providing services to taxonomists for standard genome sequencing and annotation.</title>
        <authorList>
            <consortium name="The Broad Institute Genomics Platform"/>
            <consortium name="The Broad Institute Genome Sequencing Center for Infectious Disease"/>
            <person name="Wu L."/>
            <person name="Ma J."/>
        </authorList>
    </citation>
    <scope>NUCLEOTIDE SEQUENCE [LARGE SCALE GENOMIC DNA]</scope>
    <source>
        <strain evidence="2">CGMCC 1.10130</strain>
    </source>
</reference>
<proteinExistence type="predicted"/>
<gene>
    <name evidence="1" type="ORF">GCM10011369_32120</name>
</gene>
<dbReference type="AlphaFoldDB" id="A0A8J2U8Y5"/>
<protein>
    <recommendedName>
        <fullName evidence="3">Holin of 3TMs, for gene-transfer release</fullName>
    </recommendedName>
</protein>
<evidence type="ECO:0008006" key="3">
    <source>
        <dbReference type="Google" id="ProtNLM"/>
    </source>
</evidence>
<evidence type="ECO:0000313" key="2">
    <source>
        <dbReference type="Proteomes" id="UP000619743"/>
    </source>
</evidence>
<dbReference type="Proteomes" id="UP000619743">
    <property type="component" value="Unassembled WGS sequence"/>
</dbReference>
<organism evidence="1 2">
    <name type="scientific">Neiella marina</name>
    <dbReference type="NCBI Taxonomy" id="508461"/>
    <lineage>
        <taxon>Bacteria</taxon>
        <taxon>Pseudomonadati</taxon>
        <taxon>Pseudomonadota</taxon>
        <taxon>Gammaproteobacteria</taxon>
        <taxon>Alteromonadales</taxon>
        <taxon>Echinimonadaceae</taxon>
        <taxon>Neiella</taxon>
    </lineage>
</organism>
<accession>A0A8J2U8Y5</accession>
<dbReference type="Pfam" id="PF11351">
    <property type="entry name" value="GTA_holin_3TM"/>
    <property type="match status" value="1"/>
</dbReference>
<dbReference type="RefSeq" id="WP_087506337.1">
    <property type="nucleotide sequence ID" value="NZ_BMDX01000022.1"/>
</dbReference>
<keyword evidence="2" id="KW-1185">Reference proteome</keyword>
<comment type="caution">
    <text evidence="1">The sequence shown here is derived from an EMBL/GenBank/DDBJ whole genome shotgun (WGS) entry which is preliminary data.</text>
</comment>
<sequence>MSILSFISSIFEPAVKLIDDLHTSDEEKLQMQREIKKVENELLTKVIDYEQQLLASKTKIITAEATGQSALQRNWRPITMLTFLALVVFDSFGWLPNPLAEEAWVLLQIGLGGYVAGRSAEKITQQYMKGRSPDNTGDSSAKG</sequence>
<evidence type="ECO:0000313" key="1">
    <source>
        <dbReference type="EMBL" id="GGA87617.1"/>
    </source>
</evidence>
<dbReference type="InterPro" id="IPR021497">
    <property type="entry name" value="GTA_holin_3TM"/>
</dbReference>
<dbReference type="OrthoDB" id="1551130at2"/>
<name>A0A8J2U8Y5_9GAMM</name>
<dbReference type="EMBL" id="BMDX01000022">
    <property type="protein sequence ID" value="GGA87617.1"/>
    <property type="molecule type" value="Genomic_DNA"/>
</dbReference>